<dbReference type="Proteomes" id="UP000727407">
    <property type="component" value="Unassembled WGS sequence"/>
</dbReference>
<reference evidence="1" key="1">
    <citation type="submission" date="2020-07" db="EMBL/GenBank/DDBJ databases">
        <title>Clarias magur genome sequencing, assembly and annotation.</title>
        <authorList>
            <person name="Kushwaha B."/>
            <person name="Kumar R."/>
            <person name="Das P."/>
            <person name="Joshi C.G."/>
            <person name="Kumar D."/>
            <person name="Nagpure N.S."/>
            <person name="Pandey M."/>
            <person name="Agarwal S."/>
            <person name="Srivastava S."/>
            <person name="Singh M."/>
            <person name="Sahoo L."/>
            <person name="Jayasankar P."/>
            <person name="Meher P.K."/>
            <person name="Koringa P.G."/>
            <person name="Iquebal M.A."/>
            <person name="Das S.P."/>
            <person name="Bit A."/>
            <person name="Patnaik S."/>
            <person name="Patel N."/>
            <person name="Shah T.M."/>
            <person name="Hinsu A."/>
            <person name="Jena J.K."/>
        </authorList>
    </citation>
    <scope>NUCLEOTIDE SEQUENCE</scope>
    <source>
        <strain evidence="1">CIFAMagur01</strain>
        <tissue evidence="1">Testis</tissue>
    </source>
</reference>
<name>A0A8J4U501_CLAMG</name>
<sequence>YGFLSAVIGESIKVFLFIRSSWLSQRHSDVSWLRNIKIAFPFEPFYGPI</sequence>
<organism evidence="1 2">
    <name type="scientific">Clarias magur</name>
    <name type="common">Asian catfish</name>
    <name type="synonym">Macropteronotus magur</name>
    <dbReference type="NCBI Taxonomy" id="1594786"/>
    <lineage>
        <taxon>Eukaryota</taxon>
        <taxon>Metazoa</taxon>
        <taxon>Chordata</taxon>
        <taxon>Craniata</taxon>
        <taxon>Vertebrata</taxon>
        <taxon>Euteleostomi</taxon>
        <taxon>Actinopterygii</taxon>
        <taxon>Neopterygii</taxon>
        <taxon>Teleostei</taxon>
        <taxon>Ostariophysi</taxon>
        <taxon>Siluriformes</taxon>
        <taxon>Clariidae</taxon>
        <taxon>Clarias</taxon>
    </lineage>
</organism>
<keyword evidence="2" id="KW-1185">Reference proteome</keyword>
<evidence type="ECO:0000313" key="1">
    <source>
        <dbReference type="EMBL" id="KAF5898926.1"/>
    </source>
</evidence>
<feature type="non-terminal residue" evidence="1">
    <location>
        <position position="1"/>
    </location>
</feature>
<dbReference type="EMBL" id="QNUK01000184">
    <property type="protein sequence ID" value="KAF5898926.1"/>
    <property type="molecule type" value="Genomic_DNA"/>
</dbReference>
<proteinExistence type="predicted"/>
<dbReference type="AlphaFoldDB" id="A0A8J4U501"/>
<accession>A0A8J4U501</accession>
<gene>
    <name evidence="1" type="primary">med23</name>
    <name evidence="1" type="ORF">DAT39_011359</name>
</gene>
<protein>
    <submittedName>
        <fullName evidence="1">Mediator of RNA polymerase II transcription subunit 23</fullName>
    </submittedName>
</protein>
<evidence type="ECO:0000313" key="2">
    <source>
        <dbReference type="Proteomes" id="UP000727407"/>
    </source>
</evidence>
<comment type="caution">
    <text evidence="1">The sequence shown here is derived from an EMBL/GenBank/DDBJ whole genome shotgun (WGS) entry which is preliminary data.</text>
</comment>